<evidence type="ECO:0000259" key="4">
    <source>
        <dbReference type="Pfam" id="PF00561"/>
    </source>
</evidence>
<dbReference type="GO" id="GO:0016787">
    <property type="term" value="F:hydrolase activity"/>
    <property type="evidence" value="ECO:0007669"/>
    <property type="project" value="UniProtKB-KW"/>
</dbReference>
<comment type="similarity">
    <text evidence="1">Belongs to the peptidase S33 family.</text>
</comment>
<dbReference type="InterPro" id="IPR013595">
    <property type="entry name" value="Pept_S33_TAP-like_C"/>
</dbReference>
<feature type="domain" description="AB hydrolase-1" evidence="4">
    <location>
        <begin position="138"/>
        <end position="272"/>
    </location>
</feature>
<name>A0A1Y1RMM0_9MICC</name>
<evidence type="ECO:0000313" key="6">
    <source>
        <dbReference type="EMBL" id="ORC15749.1"/>
    </source>
</evidence>
<proteinExistence type="inferred from homology"/>
<dbReference type="Pfam" id="PF08386">
    <property type="entry name" value="Abhydrolase_4"/>
    <property type="match status" value="1"/>
</dbReference>
<reference evidence="6 7" key="1">
    <citation type="submission" date="2016-05" db="EMBL/GenBank/DDBJ databases">
        <title>Draft genome sequence of a porcine commensal Rothia nasimurium.</title>
        <authorList>
            <person name="Gaiser R.A."/>
            <person name="Van Baarlen P."/>
            <person name="Wells J.M."/>
        </authorList>
    </citation>
    <scope>NUCLEOTIDE SEQUENCE [LARGE SCALE GENOMIC DNA]</scope>
    <source>
        <strain evidence="6 7">PT-32</strain>
    </source>
</reference>
<protein>
    <recommendedName>
        <fullName evidence="8">Alpha/beta hydrolase</fullName>
    </recommendedName>
</protein>
<dbReference type="Gene3D" id="3.40.50.1820">
    <property type="entry name" value="alpha/beta hydrolase"/>
    <property type="match status" value="1"/>
</dbReference>
<dbReference type="InterPro" id="IPR029058">
    <property type="entry name" value="AB_hydrolase_fold"/>
</dbReference>
<evidence type="ECO:0000256" key="2">
    <source>
        <dbReference type="ARBA" id="ARBA00022729"/>
    </source>
</evidence>
<dbReference type="InterPro" id="IPR000073">
    <property type="entry name" value="AB_hydrolase_1"/>
</dbReference>
<evidence type="ECO:0000313" key="7">
    <source>
        <dbReference type="Proteomes" id="UP000192359"/>
    </source>
</evidence>
<dbReference type="PANTHER" id="PTHR43248">
    <property type="entry name" value="2-SUCCINYL-6-HYDROXY-2,4-CYCLOHEXADIENE-1-CARBOXYLATE SYNTHASE"/>
    <property type="match status" value="1"/>
</dbReference>
<dbReference type="PROSITE" id="PS51257">
    <property type="entry name" value="PROKAR_LIPOPROTEIN"/>
    <property type="match status" value="1"/>
</dbReference>
<dbReference type="OrthoDB" id="3252468at2"/>
<dbReference type="AlphaFoldDB" id="A0A1Y1RMM0"/>
<dbReference type="RefSeq" id="WP_083092913.1">
    <property type="nucleotide sequence ID" value="NZ_LXWF01000042.1"/>
</dbReference>
<dbReference type="EMBL" id="LXWF01000042">
    <property type="protein sequence ID" value="ORC15749.1"/>
    <property type="molecule type" value="Genomic_DNA"/>
</dbReference>
<keyword evidence="7" id="KW-1185">Reference proteome</keyword>
<evidence type="ECO:0000256" key="3">
    <source>
        <dbReference type="ARBA" id="ARBA00022801"/>
    </source>
</evidence>
<dbReference type="Pfam" id="PF00561">
    <property type="entry name" value="Abhydrolase_1"/>
    <property type="match status" value="1"/>
</dbReference>
<evidence type="ECO:0008006" key="8">
    <source>
        <dbReference type="Google" id="ProtNLM"/>
    </source>
</evidence>
<organism evidence="6 7">
    <name type="scientific">Rothia nasimurium</name>
    <dbReference type="NCBI Taxonomy" id="85336"/>
    <lineage>
        <taxon>Bacteria</taxon>
        <taxon>Bacillati</taxon>
        <taxon>Actinomycetota</taxon>
        <taxon>Actinomycetes</taxon>
        <taxon>Micrococcales</taxon>
        <taxon>Micrococcaceae</taxon>
        <taxon>Rothia</taxon>
    </lineage>
</organism>
<dbReference type="Proteomes" id="UP000192359">
    <property type="component" value="Unassembled WGS sequence"/>
</dbReference>
<keyword evidence="3" id="KW-0378">Hydrolase</keyword>
<gene>
    <name evidence="6" type="ORF">A7979_06020</name>
</gene>
<dbReference type="InterPro" id="IPR051601">
    <property type="entry name" value="Serine_prot/Carboxylest_S33"/>
</dbReference>
<sequence length="541" mass="57386">MTTLIPRSGRRRSIYLTTAVLTTSALALVGCSLSVPSDQQPSDQVIAPASDRAHGATWQRENFENFYEQTISWGECTAEHSGFSPENEEILKETGFDYANYECGTVTAPLNWGDPEDNRTVELAVSRTVSTGGKEQVPLFTNPGGPGIGGIQHAMSLATDPSFAPVLESHQLWGFDPRGIGASSPVTCESDSEVAAVQLAECAASSEIANYMGTSQVARDMELLRSLAGGERLDYLGYSYGTMLGATYATLFPEKAGRMVLDSAENAQWGALTHNYDQMVAVSKAVGALADRCSELTTSEGQAVTCPFTSEREMLDYQKSLTDKPLVASDGTEITGSELRDYLTSQLYGPDVMQGDGLDLLGKAKAGDKEAIDTLAEMIASNSAEIDTAGQLVVCPSKPKTPDVEALLAHMKEVGVPEFIGGPEITDEVLTELTEFDCAVLPATGTDITTSFDASKVSTDLLVIGITGDHATPYQHGQELARQLGKASFVTLEGAGHGASFSGRSTCVDELATAYLVEGTVPKDGTVCQPDEFGAEGSEQE</sequence>
<accession>A0A1Y1RMM0</accession>
<feature type="domain" description="Peptidase S33 tripeptidyl aminopeptidase-like C-terminal" evidence="5">
    <location>
        <begin position="437"/>
        <end position="528"/>
    </location>
</feature>
<dbReference type="SUPFAM" id="SSF53474">
    <property type="entry name" value="alpha/beta-Hydrolases"/>
    <property type="match status" value="1"/>
</dbReference>
<evidence type="ECO:0000259" key="5">
    <source>
        <dbReference type="Pfam" id="PF08386"/>
    </source>
</evidence>
<comment type="caution">
    <text evidence="6">The sequence shown here is derived from an EMBL/GenBank/DDBJ whole genome shotgun (WGS) entry which is preliminary data.</text>
</comment>
<evidence type="ECO:0000256" key="1">
    <source>
        <dbReference type="ARBA" id="ARBA00010088"/>
    </source>
</evidence>
<keyword evidence="2" id="KW-0732">Signal</keyword>
<dbReference type="PANTHER" id="PTHR43248:SF29">
    <property type="entry name" value="TRIPEPTIDYL AMINOPEPTIDASE"/>
    <property type="match status" value="1"/>
</dbReference>